<evidence type="ECO:0000313" key="2">
    <source>
        <dbReference type="EMBL" id="KAK4084142.1"/>
    </source>
</evidence>
<sequence length="434" mass="48269">MSLLPVSGLPYSKTTLDTLRRGLFLSTDNHALQIVNRPFVHIARSRENCSILPWRALWQQASLVPGQWHSKRPPVQSRRRCSTARDSVPSQRRTYDVFVEPERTSLMLGTDFLLTMHTSYAGFDHRRPHVTGKRLFVDSQHALTLYGLPGANSVMRSHDFEATQPSPCAGLSSQLASAVIHGSSWNHSRPVNQSARMAYKDLPHPLDMNDSTPVSVQEAAMKFLKCLAAVASLSLVVRTTLGLLLPQRASHRASISMSRQTLALVAPRAGYQVANLSAEYQITPGGLSVVLDGTVQEARAQLLRLNPNWDSDFRRARELGSSALTKRNMWDGADVSCENRWGAVRPDAIKDGIKYLRGVEGKQFHGSRPRSLTATTTIQNRDPKILDSFADIADGAARAQEVCADKDERDEDLVNWWAGQAFHRTNWNVIVARC</sequence>
<reference evidence="2" key="3">
    <citation type="submission" date="2023-11" db="EMBL/GenBank/DDBJ databases">
        <authorList>
            <person name="Beijen E."/>
            <person name="Ohm R.A."/>
        </authorList>
    </citation>
    <scope>NUCLEOTIDE SEQUENCE</scope>
    <source>
        <strain evidence="2">CBS 150709</strain>
    </source>
</reference>
<reference evidence="3 4" key="2">
    <citation type="journal article" date="2016" name="Front. Microbiol.">
        <title>Genome and transcriptome sequences reveal the specific parasitism of the nematophagous Purpureocillium lilacinum 36-1.</title>
        <authorList>
            <person name="Xie J."/>
            <person name="Li S."/>
            <person name="Mo C."/>
            <person name="Xiao X."/>
            <person name="Peng D."/>
            <person name="Wang G."/>
            <person name="Xiao Y."/>
        </authorList>
    </citation>
    <scope>NUCLEOTIDE SEQUENCE [LARGE SCALE GENOMIC DNA]</scope>
    <source>
        <strain evidence="3 4">36-1</strain>
    </source>
</reference>
<proteinExistence type="predicted"/>
<dbReference type="Proteomes" id="UP000245956">
    <property type="component" value="Unassembled WGS sequence"/>
</dbReference>
<comment type="caution">
    <text evidence="3">The sequence shown here is derived from an EMBL/GenBank/DDBJ whole genome shotgun (WGS) entry which is preliminary data.</text>
</comment>
<feature type="compositionally biased region" description="Basic residues" evidence="1">
    <location>
        <begin position="69"/>
        <end position="82"/>
    </location>
</feature>
<dbReference type="EMBL" id="LCWV01000002">
    <property type="protein sequence ID" value="PWI75484.1"/>
    <property type="molecule type" value="Genomic_DNA"/>
</dbReference>
<evidence type="ECO:0000313" key="5">
    <source>
        <dbReference type="Proteomes" id="UP001287286"/>
    </source>
</evidence>
<keyword evidence="5" id="KW-1185">Reference proteome</keyword>
<evidence type="ECO:0000256" key="1">
    <source>
        <dbReference type="SAM" id="MobiDB-lite"/>
    </source>
</evidence>
<evidence type="ECO:0000313" key="3">
    <source>
        <dbReference type="EMBL" id="PWI75484.1"/>
    </source>
</evidence>
<protein>
    <submittedName>
        <fullName evidence="3">Uncharacterized protein</fullName>
    </submittedName>
</protein>
<reference evidence="3" key="1">
    <citation type="submission" date="2015-05" db="EMBL/GenBank/DDBJ databases">
        <authorList>
            <person name="Wang D.B."/>
            <person name="Wang M."/>
        </authorList>
    </citation>
    <scope>NUCLEOTIDE SEQUENCE</scope>
    <source>
        <strain evidence="3">36-1</strain>
    </source>
</reference>
<reference evidence="2 5" key="4">
    <citation type="journal article" date="2024" name="Microbiol. Resour. Announc.">
        <title>Genome annotations for the ascomycete fungi Trichoderma harzianum, Trichoderma aggressivum, and Purpureocillium lilacinum.</title>
        <authorList>
            <person name="Beijen E.P.W."/>
            <person name="Ohm R.A."/>
        </authorList>
    </citation>
    <scope>NUCLEOTIDE SEQUENCE [LARGE SCALE GENOMIC DNA]</scope>
    <source>
        <strain evidence="2 5">CBS 150709</strain>
    </source>
</reference>
<name>A0A2U3ELU6_PURLI</name>
<accession>A0A2U3ELU6</accession>
<feature type="region of interest" description="Disordered" evidence="1">
    <location>
        <begin position="69"/>
        <end position="88"/>
    </location>
</feature>
<dbReference type="Proteomes" id="UP001287286">
    <property type="component" value="Unassembled WGS sequence"/>
</dbReference>
<dbReference type="AlphaFoldDB" id="A0A2U3ELU6"/>
<evidence type="ECO:0000313" key="4">
    <source>
        <dbReference type="Proteomes" id="UP000245956"/>
    </source>
</evidence>
<organism evidence="3 4">
    <name type="scientific">Purpureocillium lilacinum</name>
    <name type="common">Paecilomyces lilacinus</name>
    <dbReference type="NCBI Taxonomy" id="33203"/>
    <lineage>
        <taxon>Eukaryota</taxon>
        <taxon>Fungi</taxon>
        <taxon>Dikarya</taxon>
        <taxon>Ascomycota</taxon>
        <taxon>Pezizomycotina</taxon>
        <taxon>Sordariomycetes</taxon>
        <taxon>Hypocreomycetidae</taxon>
        <taxon>Hypocreales</taxon>
        <taxon>Ophiocordycipitaceae</taxon>
        <taxon>Purpureocillium</taxon>
    </lineage>
</organism>
<gene>
    <name evidence="3" type="ORF">PCL_06142</name>
    <name evidence="2" type="ORF">Purlil1_10325</name>
</gene>
<dbReference type="EMBL" id="JAWRVI010000052">
    <property type="protein sequence ID" value="KAK4084142.1"/>
    <property type="molecule type" value="Genomic_DNA"/>
</dbReference>